<dbReference type="CDD" id="cd22324">
    <property type="entry name" value="Endonuclease_I"/>
    <property type="match status" value="1"/>
</dbReference>
<keyword evidence="3" id="KW-1185">Reference proteome</keyword>
<dbReference type="STRING" id="563192.HMPREF0179_03461"/>
<dbReference type="InterPro" id="IPR011335">
    <property type="entry name" value="Restrct_endonuc-II-like"/>
</dbReference>
<name>E5YB88_BILW3</name>
<reference evidence="2 3" key="2">
    <citation type="submission" date="2013-04" db="EMBL/GenBank/DDBJ databases">
        <title>The Genome Sequence of Bilophila wadsworthia 3_1_6.</title>
        <authorList>
            <consortium name="The Broad Institute Genomics Platform"/>
            <person name="Earl A."/>
            <person name="Ward D."/>
            <person name="Feldgarden M."/>
            <person name="Gevers D."/>
            <person name="Sibley C."/>
            <person name="Strauss J."/>
            <person name="Allen-Vercoe E."/>
            <person name="Walker B."/>
            <person name="Young S."/>
            <person name="Zeng Q."/>
            <person name="Gargeya S."/>
            <person name="Fitzgerald M."/>
            <person name="Haas B."/>
            <person name="Abouelleil A."/>
            <person name="Allen A.W."/>
            <person name="Alvarado L."/>
            <person name="Arachchi H.M."/>
            <person name="Berlin A.M."/>
            <person name="Chapman S.B."/>
            <person name="Gainer-Dewar J."/>
            <person name="Goldberg J."/>
            <person name="Griggs A."/>
            <person name="Gujja S."/>
            <person name="Hansen M."/>
            <person name="Howarth C."/>
            <person name="Imamovic A."/>
            <person name="Ireland A."/>
            <person name="Larimer J."/>
            <person name="McCowan C."/>
            <person name="Murphy C."/>
            <person name="Pearson M."/>
            <person name="Poon T.W."/>
            <person name="Priest M."/>
            <person name="Roberts A."/>
            <person name="Saif S."/>
            <person name="Shea T."/>
            <person name="Sisk P."/>
            <person name="Sykes S."/>
            <person name="Wortman J."/>
            <person name="Nusbaum C."/>
            <person name="Birren B."/>
        </authorList>
    </citation>
    <scope>NUCLEOTIDE SEQUENCE [LARGE SCALE GENOMIC DNA]</scope>
    <source>
        <strain evidence="2 3">3_1_6</strain>
    </source>
</reference>
<dbReference type="InterPro" id="IPR008029">
    <property type="entry name" value="Phage_T7_Gp3_endoDNaseI"/>
</dbReference>
<protein>
    <submittedName>
        <fullName evidence="2">Uncharacterized protein</fullName>
    </submittedName>
</protein>
<dbReference type="SUPFAM" id="SSF52980">
    <property type="entry name" value="Restriction endonuclease-like"/>
    <property type="match status" value="1"/>
</dbReference>
<dbReference type="GeneID" id="78087664"/>
<dbReference type="Proteomes" id="UP000006034">
    <property type="component" value="Unassembled WGS sequence"/>
</dbReference>
<dbReference type="eggNOG" id="ENOG5032W1T">
    <property type="taxonomic scope" value="Bacteria"/>
</dbReference>
<dbReference type="AlphaFoldDB" id="E5YB88"/>
<organism evidence="2 3">
    <name type="scientific">Bilophila wadsworthia (strain 3_1_6)</name>
    <dbReference type="NCBI Taxonomy" id="563192"/>
    <lineage>
        <taxon>Bacteria</taxon>
        <taxon>Pseudomonadati</taxon>
        <taxon>Thermodesulfobacteriota</taxon>
        <taxon>Desulfovibrionia</taxon>
        <taxon>Desulfovibrionales</taxon>
        <taxon>Desulfovibrionaceae</taxon>
        <taxon>Bilophila</taxon>
    </lineage>
</organism>
<dbReference type="Pfam" id="PF05367">
    <property type="entry name" value="Phage_endo_I"/>
    <property type="match status" value="1"/>
</dbReference>
<dbReference type="Gene3D" id="3.40.91.30">
    <property type="match status" value="1"/>
</dbReference>
<evidence type="ECO:0000256" key="1">
    <source>
        <dbReference type="SAM" id="MobiDB-lite"/>
    </source>
</evidence>
<dbReference type="GO" id="GO:0016032">
    <property type="term" value="P:viral process"/>
    <property type="evidence" value="ECO:0007669"/>
    <property type="project" value="InterPro"/>
</dbReference>
<accession>E5YB88</accession>
<dbReference type="EMBL" id="ADCP02000001">
    <property type="protein sequence ID" value="EFV42784.1"/>
    <property type="molecule type" value="Genomic_DNA"/>
</dbReference>
<sequence>MPTFRSSSRSRAAQFARWNEVRRRTGYRSQFEADIAAALEGTGAAYESSRLPYSVTTTATYTPDWLLPDQCILIEAKGELGKADRDKMQLIRQQYPHLDIRFVLQTPNAKLTKTVTQADWCEKNGFPWCKGPGIPDGWLKHRPGVRSRRAFAAATGTTPHEQQKKRQKQ</sequence>
<dbReference type="RefSeq" id="WP_005030320.1">
    <property type="nucleotide sequence ID" value="NZ_KE150238.1"/>
</dbReference>
<comment type="caution">
    <text evidence="2">The sequence shown here is derived from an EMBL/GenBank/DDBJ whole genome shotgun (WGS) entry which is preliminary data.</text>
</comment>
<feature type="region of interest" description="Disordered" evidence="1">
    <location>
        <begin position="148"/>
        <end position="169"/>
    </location>
</feature>
<dbReference type="GO" id="GO:0015074">
    <property type="term" value="P:DNA integration"/>
    <property type="evidence" value="ECO:0007669"/>
    <property type="project" value="InterPro"/>
</dbReference>
<evidence type="ECO:0000313" key="2">
    <source>
        <dbReference type="EMBL" id="EFV42784.1"/>
    </source>
</evidence>
<dbReference type="GO" id="GO:0008833">
    <property type="term" value="F:deoxyribonuclease IV (phage-T4-induced) activity"/>
    <property type="evidence" value="ECO:0007669"/>
    <property type="project" value="InterPro"/>
</dbReference>
<dbReference type="HOGENOM" id="CLU_1710356_0_0_7"/>
<dbReference type="OrthoDB" id="1634609at2"/>
<proteinExistence type="predicted"/>
<reference evidence="2 3" key="1">
    <citation type="submission" date="2010-10" db="EMBL/GenBank/DDBJ databases">
        <authorList>
            <consortium name="The Broad Institute Genome Sequencing Platform"/>
            <person name="Ward D."/>
            <person name="Earl A."/>
            <person name="Feldgarden M."/>
            <person name="Young S.K."/>
            <person name="Gargeya S."/>
            <person name="Zeng Q."/>
            <person name="Alvarado L."/>
            <person name="Berlin A."/>
            <person name="Bochicchio J."/>
            <person name="Chapman S.B."/>
            <person name="Chen Z."/>
            <person name="Freedman E."/>
            <person name="Gellesch M."/>
            <person name="Goldberg J."/>
            <person name="Griggs A."/>
            <person name="Gujja S."/>
            <person name="Heilman E."/>
            <person name="Heiman D."/>
            <person name="Howarth C."/>
            <person name="Mehta T."/>
            <person name="Neiman D."/>
            <person name="Pearson M."/>
            <person name="Roberts A."/>
            <person name="Saif S."/>
            <person name="Shea T."/>
            <person name="Shenoy N."/>
            <person name="Sisk P."/>
            <person name="Stolte C."/>
            <person name="Sykes S."/>
            <person name="White J."/>
            <person name="Yandava C."/>
            <person name="Allen-Vercoe E."/>
            <person name="Sibley C."/>
            <person name="Ambrose C.E."/>
            <person name="Strauss J."/>
            <person name="Daigneault M."/>
            <person name="Haas B."/>
            <person name="Nusbaum C."/>
            <person name="Birren B."/>
        </authorList>
    </citation>
    <scope>NUCLEOTIDE SEQUENCE [LARGE SCALE GENOMIC DNA]</scope>
    <source>
        <strain evidence="2 3">3_1_6</strain>
    </source>
</reference>
<evidence type="ECO:0000313" key="3">
    <source>
        <dbReference type="Proteomes" id="UP000006034"/>
    </source>
</evidence>
<gene>
    <name evidence="2" type="ORF">HMPREF0179_03461</name>
</gene>